<feature type="region of interest" description="Disordered" evidence="1">
    <location>
        <begin position="69"/>
        <end position="112"/>
    </location>
</feature>
<accession>A0ABQ9HU72</accession>
<name>A0ABQ9HU72_9NEOP</name>
<feature type="transmembrane region" description="Helical" evidence="2">
    <location>
        <begin position="286"/>
        <end position="303"/>
    </location>
</feature>
<reference evidence="3 4" key="1">
    <citation type="submission" date="2023-02" db="EMBL/GenBank/DDBJ databases">
        <title>LHISI_Scaffold_Assembly.</title>
        <authorList>
            <person name="Stuart O.P."/>
            <person name="Cleave R."/>
            <person name="Magrath M.J.L."/>
            <person name="Mikheyev A.S."/>
        </authorList>
    </citation>
    <scope>NUCLEOTIDE SEQUENCE [LARGE SCALE GENOMIC DNA]</scope>
    <source>
        <strain evidence="3">Daus_M_001</strain>
        <tissue evidence="3">Leg muscle</tissue>
    </source>
</reference>
<feature type="transmembrane region" description="Helical" evidence="2">
    <location>
        <begin position="309"/>
        <end position="331"/>
    </location>
</feature>
<keyword evidence="2" id="KW-1133">Transmembrane helix</keyword>
<feature type="region of interest" description="Disordered" evidence="1">
    <location>
        <begin position="25"/>
        <end position="49"/>
    </location>
</feature>
<keyword evidence="2" id="KW-0812">Transmembrane</keyword>
<feature type="compositionally biased region" description="Polar residues" evidence="1">
    <location>
        <begin position="448"/>
        <end position="482"/>
    </location>
</feature>
<feature type="transmembrane region" description="Helical" evidence="2">
    <location>
        <begin position="377"/>
        <end position="396"/>
    </location>
</feature>
<feature type="region of interest" description="Disordered" evidence="1">
    <location>
        <begin position="127"/>
        <end position="149"/>
    </location>
</feature>
<keyword evidence="4" id="KW-1185">Reference proteome</keyword>
<protein>
    <submittedName>
        <fullName evidence="3">Uncharacterized protein</fullName>
    </submittedName>
</protein>
<evidence type="ECO:0000313" key="3">
    <source>
        <dbReference type="EMBL" id="KAJ8887940.1"/>
    </source>
</evidence>
<feature type="compositionally biased region" description="Basic residues" evidence="1">
    <location>
        <begin position="434"/>
        <end position="443"/>
    </location>
</feature>
<evidence type="ECO:0000313" key="4">
    <source>
        <dbReference type="Proteomes" id="UP001159363"/>
    </source>
</evidence>
<comment type="caution">
    <text evidence="3">The sequence shown here is derived from an EMBL/GenBank/DDBJ whole genome shotgun (WGS) entry which is preliminary data.</text>
</comment>
<proteinExistence type="predicted"/>
<dbReference type="Proteomes" id="UP001159363">
    <property type="component" value="Chromosome 3"/>
</dbReference>
<dbReference type="EMBL" id="JARBHB010000003">
    <property type="protein sequence ID" value="KAJ8887940.1"/>
    <property type="molecule type" value="Genomic_DNA"/>
</dbReference>
<evidence type="ECO:0000256" key="2">
    <source>
        <dbReference type="SAM" id="Phobius"/>
    </source>
</evidence>
<organism evidence="3 4">
    <name type="scientific">Dryococelus australis</name>
    <dbReference type="NCBI Taxonomy" id="614101"/>
    <lineage>
        <taxon>Eukaryota</taxon>
        <taxon>Metazoa</taxon>
        <taxon>Ecdysozoa</taxon>
        <taxon>Arthropoda</taxon>
        <taxon>Hexapoda</taxon>
        <taxon>Insecta</taxon>
        <taxon>Pterygota</taxon>
        <taxon>Neoptera</taxon>
        <taxon>Polyneoptera</taxon>
        <taxon>Phasmatodea</taxon>
        <taxon>Verophasmatodea</taxon>
        <taxon>Anareolatae</taxon>
        <taxon>Phasmatidae</taxon>
        <taxon>Eurycanthinae</taxon>
        <taxon>Dryococelus</taxon>
    </lineage>
</organism>
<gene>
    <name evidence="3" type="ORF">PR048_007424</name>
</gene>
<evidence type="ECO:0000256" key="1">
    <source>
        <dbReference type="SAM" id="MobiDB-lite"/>
    </source>
</evidence>
<keyword evidence="2" id="KW-0472">Membrane</keyword>
<sequence length="603" mass="66741">MPRTQCSDNHRTLKRLAHRAQTTIGLSNASHTGLRQPLDFQTPRTQGSTNHRTLIRLAHRAQTTIGVSNASHTGLRQPPDSHTPCTQGSDNHRGLRQPPDFQTPRTQGSDNHRGLKRLAHRAQTTIGFSNASHTGLRQPLDSHTPRTQGSDNHWTLIRLVHRAQTTTGLSYASHTGIRQPTILKALVGQRICRSCSGCVKVTSLDAEFRTHPRPQERPIVDRGLQFQNHVVHNVHNVHVVSSFKLTSASFEVGSPSLFSSVMLMSPSSVDACISSFLVVVMESRVLLIWMSVFMFTFILTSLVTDFTSAFLLVAMISTLLSVVLEPTFSVLTKLMVVLTSMLLVVLLFQFVVIFLTSAFLLIALTSTLLVGVFESRVMVLALLTWVATGWTVRGGLLEVMKSGAFTTDWSRSAPRSSLAAELKDGLAFSTSRRQDRRPRRRAISRLSPTTPKTTRPSMNSGQQQKQSRRTITTKEQVTQGKASSRAPRPCLLARTRSLVVVVDCHDDAMASTGSLREVHETRPYTDTQADTQHTPCSVYKRTLWLACSPPAKANRVQSPAGSLGFSHVGIVPDDAAGRRVFSHVFHFPHTLLNHPHRLSRPRC</sequence>
<feature type="region of interest" description="Disordered" evidence="1">
    <location>
        <begin position="430"/>
        <end position="488"/>
    </location>
</feature>
<feature type="transmembrane region" description="Helical" evidence="2">
    <location>
        <begin position="343"/>
        <end position="365"/>
    </location>
</feature>